<dbReference type="SMART" id="SM00420">
    <property type="entry name" value="HTH_DEOR"/>
    <property type="match status" value="1"/>
</dbReference>
<dbReference type="InterPro" id="IPR037171">
    <property type="entry name" value="NagB/RpiA_transferase-like"/>
</dbReference>
<dbReference type="InterPro" id="IPR018356">
    <property type="entry name" value="Tscrpt_reg_HTH_DeoR_CS"/>
</dbReference>
<dbReference type="InterPro" id="IPR050313">
    <property type="entry name" value="Carb_Metab_HTH_regulators"/>
</dbReference>
<dbReference type="EMBL" id="FUZO01000001">
    <property type="protein sequence ID" value="SKC37222.1"/>
    <property type="molecule type" value="Genomic_DNA"/>
</dbReference>
<gene>
    <name evidence="5" type="ORF">SAMN06295973_0254</name>
</gene>
<feature type="domain" description="HTH deoR-type" evidence="4">
    <location>
        <begin position="3"/>
        <end position="58"/>
    </location>
</feature>
<evidence type="ECO:0000313" key="6">
    <source>
        <dbReference type="Proteomes" id="UP000190827"/>
    </source>
</evidence>
<dbReference type="PRINTS" id="PR00037">
    <property type="entry name" value="HTHLACR"/>
</dbReference>
<evidence type="ECO:0000256" key="1">
    <source>
        <dbReference type="ARBA" id="ARBA00023015"/>
    </source>
</evidence>
<dbReference type="SUPFAM" id="SSF100950">
    <property type="entry name" value="NagB/RpiA/CoA transferase-like"/>
    <property type="match status" value="1"/>
</dbReference>
<dbReference type="Pfam" id="PF00455">
    <property type="entry name" value="DeoRC"/>
    <property type="match status" value="1"/>
</dbReference>
<dbReference type="RefSeq" id="WP_079704363.1">
    <property type="nucleotide sequence ID" value="NZ_FUZO01000001.1"/>
</dbReference>
<dbReference type="SMART" id="SM01134">
    <property type="entry name" value="DeoRC"/>
    <property type="match status" value="1"/>
</dbReference>
<dbReference type="PANTHER" id="PTHR30363">
    <property type="entry name" value="HTH-TYPE TRANSCRIPTIONAL REGULATOR SRLR-RELATED"/>
    <property type="match status" value="1"/>
</dbReference>
<dbReference type="InterPro" id="IPR001034">
    <property type="entry name" value="DeoR_HTH"/>
</dbReference>
<protein>
    <submittedName>
        <fullName evidence="5">Transcriptional regulator, DeoR family</fullName>
    </submittedName>
</protein>
<keyword evidence="2" id="KW-0238">DNA-binding</keyword>
<reference evidence="5 6" key="1">
    <citation type="submission" date="2017-02" db="EMBL/GenBank/DDBJ databases">
        <authorList>
            <person name="Varghese N."/>
            <person name="Submissions S."/>
        </authorList>
    </citation>
    <scope>NUCLEOTIDE SEQUENCE [LARGE SCALE GENOMIC DNA]</scope>
    <source>
        <strain evidence="5 6">VKM Ac-1787</strain>
    </source>
</reference>
<name>A0ABY1LGP7_9MICO</name>
<dbReference type="Gene3D" id="3.40.50.1360">
    <property type="match status" value="1"/>
</dbReference>
<dbReference type="InterPro" id="IPR014036">
    <property type="entry name" value="DeoR-like_C"/>
</dbReference>
<dbReference type="SUPFAM" id="SSF46785">
    <property type="entry name" value="Winged helix' DNA-binding domain"/>
    <property type="match status" value="1"/>
</dbReference>
<dbReference type="Gene3D" id="1.10.10.10">
    <property type="entry name" value="Winged helix-like DNA-binding domain superfamily/Winged helix DNA-binding domain"/>
    <property type="match status" value="1"/>
</dbReference>
<dbReference type="PROSITE" id="PS51000">
    <property type="entry name" value="HTH_DEOR_2"/>
    <property type="match status" value="1"/>
</dbReference>
<dbReference type="Proteomes" id="UP000190827">
    <property type="component" value="Unassembled WGS sequence"/>
</dbReference>
<sequence>MLGAERRSQIMSEVRRNGAASVVDLATALGVSEMTVRRDIEQLATEGLVDRVRGGATTPRLPDRAELGFPNQARRLLAEKRAIARRAAILVEPGMSVGLSGGTTTWALAQELRAIPELTIVTNSLPVADVFARPDRADEPYTQTVVLTGGVRTPSDALVGPVAVRAIESLHCDVVFLGVRGIDLQAGLTTSNLLEAETNRAFVGAGRRSVVLADHSKWGAVGLTTIVDLREVDHLVMDDDVAEDVETTLRAQFGEVWLAPVASASASADDDRMDA</sequence>
<dbReference type="InterPro" id="IPR036388">
    <property type="entry name" value="WH-like_DNA-bd_sf"/>
</dbReference>
<dbReference type="InterPro" id="IPR036390">
    <property type="entry name" value="WH_DNA-bd_sf"/>
</dbReference>
<dbReference type="Pfam" id="PF08220">
    <property type="entry name" value="HTH_DeoR"/>
    <property type="match status" value="1"/>
</dbReference>
<keyword evidence="1" id="KW-0805">Transcription regulation</keyword>
<evidence type="ECO:0000313" key="5">
    <source>
        <dbReference type="EMBL" id="SKC37222.1"/>
    </source>
</evidence>
<keyword evidence="3" id="KW-0804">Transcription</keyword>
<comment type="caution">
    <text evidence="5">The sequence shown here is derived from an EMBL/GenBank/DDBJ whole genome shotgun (WGS) entry which is preliminary data.</text>
</comment>
<accession>A0ABY1LGP7</accession>
<dbReference type="PANTHER" id="PTHR30363:SF44">
    <property type="entry name" value="AGA OPERON TRANSCRIPTIONAL REPRESSOR-RELATED"/>
    <property type="match status" value="1"/>
</dbReference>
<evidence type="ECO:0000256" key="3">
    <source>
        <dbReference type="ARBA" id="ARBA00023163"/>
    </source>
</evidence>
<evidence type="ECO:0000259" key="4">
    <source>
        <dbReference type="PROSITE" id="PS51000"/>
    </source>
</evidence>
<organism evidence="5 6">
    <name type="scientific">Plantibacter cousiniae</name>
    <name type="common">nom. nud.</name>
    <dbReference type="NCBI Taxonomy" id="199709"/>
    <lineage>
        <taxon>Bacteria</taxon>
        <taxon>Bacillati</taxon>
        <taxon>Actinomycetota</taxon>
        <taxon>Actinomycetes</taxon>
        <taxon>Micrococcales</taxon>
        <taxon>Microbacteriaceae</taxon>
        <taxon>Plantibacter</taxon>
    </lineage>
</organism>
<proteinExistence type="predicted"/>
<evidence type="ECO:0000256" key="2">
    <source>
        <dbReference type="ARBA" id="ARBA00023125"/>
    </source>
</evidence>
<dbReference type="PROSITE" id="PS00894">
    <property type="entry name" value="HTH_DEOR_1"/>
    <property type="match status" value="1"/>
</dbReference>
<keyword evidence="6" id="KW-1185">Reference proteome</keyword>